<keyword evidence="4" id="KW-0808">Transferase</keyword>
<reference evidence="7 8" key="1">
    <citation type="submission" date="2021-02" db="EMBL/GenBank/DDBJ databases">
        <title>Activity-based single-cell genomes from oceanic crustal fluid captures similar information to metagenomic and metatranscriptomic surveys with orders of magnitude less sampling.</title>
        <authorList>
            <person name="D'Angelo T.S."/>
            <person name="Orcutt B.N."/>
        </authorList>
    </citation>
    <scope>NUCLEOTIDE SEQUENCE [LARGE SCALE GENOMIC DNA]</scope>
    <source>
        <strain evidence="7">AH-315-G02</strain>
    </source>
</reference>
<dbReference type="NCBIfam" id="TIGR00571">
    <property type="entry name" value="dam"/>
    <property type="match status" value="1"/>
</dbReference>
<comment type="catalytic activity">
    <reaction evidence="6">
        <text>a 2'-deoxyadenosine in DNA + S-adenosyl-L-methionine = an N(6)-methyl-2'-deoxyadenosine in DNA + S-adenosyl-L-homocysteine + H(+)</text>
        <dbReference type="Rhea" id="RHEA:15197"/>
        <dbReference type="Rhea" id="RHEA-COMP:12418"/>
        <dbReference type="Rhea" id="RHEA-COMP:12419"/>
        <dbReference type="ChEBI" id="CHEBI:15378"/>
        <dbReference type="ChEBI" id="CHEBI:57856"/>
        <dbReference type="ChEBI" id="CHEBI:59789"/>
        <dbReference type="ChEBI" id="CHEBI:90615"/>
        <dbReference type="ChEBI" id="CHEBI:90616"/>
        <dbReference type="EC" id="2.1.1.72"/>
    </reaction>
</comment>
<evidence type="ECO:0000313" key="7">
    <source>
        <dbReference type="EMBL" id="MBN4068068.1"/>
    </source>
</evidence>
<organism evidence="7 8">
    <name type="scientific">Desulfotalea psychrophila</name>
    <dbReference type="NCBI Taxonomy" id="84980"/>
    <lineage>
        <taxon>Bacteria</taxon>
        <taxon>Pseudomonadati</taxon>
        <taxon>Thermodesulfobacteriota</taxon>
        <taxon>Desulfobulbia</taxon>
        <taxon>Desulfobulbales</taxon>
        <taxon>Desulfocapsaceae</taxon>
        <taxon>Desulfotalea</taxon>
    </lineage>
</organism>
<dbReference type="GO" id="GO:0032259">
    <property type="term" value="P:methylation"/>
    <property type="evidence" value="ECO:0007669"/>
    <property type="project" value="UniProtKB-KW"/>
</dbReference>
<evidence type="ECO:0000256" key="1">
    <source>
        <dbReference type="ARBA" id="ARBA00006594"/>
    </source>
</evidence>
<dbReference type="EC" id="2.1.1.72" evidence="2"/>
<evidence type="ECO:0000256" key="4">
    <source>
        <dbReference type="ARBA" id="ARBA00022679"/>
    </source>
</evidence>
<name>A0ABS3ASG6_9BACT</name>
<dbReference type="InterPro" id="IPR023095">
    <property type="entry name" value="Ade_MeTrfase_dom_2"/>
</dbReference>
<protein>
    <recommendedName>
        <fullName evidence="2">site-specific DNA-methyltransferase (adenine-specific)</fullName>
        <ecNumber evidence="2">2.1.1.72</ecNumber>
    </recommendedName>
</protein>
<dbReference type="InterPro" id="IPR012263">
    <property type="entry name" value="M_m6A_EcoRV"/>
</dbReference>
<dbReference type="EMBL" id="JAFITO010000003">
    <property type="protein sequence ID" value="MBN4068068.1"/>
    <property type="molecule type" value="Genomic_DNA"/>
</dbReference>
<keyword evidence="8" id="KW-1185">Reference proteome</keyword>
<comment type="similarity">
    <text evidence="1">Belongs to the N(4)/N(6)-methyltransferase family.</text>
</comment>
<gene>
    <name evidence="7" type="ORF">JYU06_00890</name>
</gene>
<dbReference type="SUPFAM" id="SSF53335">
    <property type="entry name" value="S-adenosyl-L-methionine-dependent methyltransferases"/>
    <property type="match status" value="1"/>
</dbReference>
<evidence type="ECO:0000256" key="6">
    <source>
        <dbReference type="ARBA" id="ARBA00047942"/>
    </source>
</evidence>
<keyword evidence="3 7" id="KW-0489">Methyltransferase</keyword>
<evidence type="ECO:0000256" key="3">
    <source>
        <dbReference type="ARBA" id="ARBA00022603"/>
    </source>
</evidence>
<dbReference type="PANTHER" id="PTHR30481:SF4">
    <property type="entry name" value="SITE-SPECIFIC DNA-METHYLTRANSFERASE (ADENINE-SPECIFIC)"/>
    <property type="match status" value="1"/>
</dbReference>
<keyword evidence="5" id="KW-0949">S-adenosyl-L-methionine</keyword>
<sequence length="257" mass="29928">MGSVIPYFGGKSRLAKTIISKFPDHGCYVEVFAGGASVFFTKDPSKTEVLNDLDKDLVTLYRVIKHHPEELHRQFKFSLVARSEFERKKKIDPETLTDIQRAANYLYLQRTAFGGFCTKQTYGTSTVGKPRLNMLTLQITLELAWQRLAHVQIESKDFRDLIPRYDRPHTLFFLDPPYWKIPGYKHDFEEQDFLDLADLLHNIGGKFLMTLNDTPEVREIFDRFHIETTSLKYSIATTKKARNKTRSELLINNYQKP</sequence>
<dbReference type="GO" id="GO:0008168">
    <property type="term" value="F:methyltransferase activity"/>
    <property type="evidence" value="ECO:0007669"/>
    <property type="project" value="UniProtKB-KW"/>
</dbReference>
<dbReference type="PRINTS" id="PR00505">
    <property type="entry name" value="D12N6MTFRASE"/>
</dbReference>
<dbReference type="Proteomes" id="UP000717534">
    <property type="component" value="Unassembled WGS sequence"/>
</dbReference>
<dbReference type="PIRSF" id="PIRSF000398">
    <property type="entry name" value="M_m6A_EcoRV"/>
    <property type="match status" value="1"/>
</dbReference>
<comment type="caution">
    <text evidence="7">The sequence shown here is derived from an EMBL/GenBank/DDBJ whole genome shotgun (WGS) entry which is preliminary data.</text>
</comment>
<accession>A0ABS3ASG6</accession>
<dbReference type="InterPro" id="IPR029063">
    <property type="entry name" value="SAM-dependent_MTases_sf"/>
</dbReference>
<evidence type="ECO:0000313" key="8">
    <source>
        <dbReference type="Proteomes" id="UP000717534"/>
    </source>
</evidence>
<dbReference type="Gene3D" id="3.40.50.150">
    <property type="entry name" value="Vaccinia Virus protein VP39"/>
    <property type="match status" value="1"/>
</dbReference>
<dbReference type="PANTHER" id="PTHR30481">
    <property type="entry name" value="DNA ADENINE METHYLASE"/>
    <property type="match status" value="1"/>
</dbReference>
<dbReference type="Pfam" id="PF02086">
    <property type="entry name" value="MethyltransfD12"/>
    <property type="match status" value="1"/>
</dbReference>
<dbReference type="Gene3D" id="1.10.1020.10">
    <property type="entry name" value="Adenine-specific Methyltransferase, Domain 2"/>
    <property type="match status" value="1"/>
</dbReference>
<evidence type="ECO:0000256" key="5">
    <source>
        <dbReference type="ARBA" id="ARBA00022691"/>
    </source>
</evidence>
<dbReference type="InterPro" id="IPR012327">
    <property type="entry name" value="MeTrfase_D12"/>
</dbReference>
<proteinExistence type="inferred from homology"/>
<evidence type="ECO:0000256" key="2">
    <source>
        <dbReference type="ARBA" id="ARBA00011900"/>
    </source>
</evidence>